<evidence type="ECO:0000259" key="1">
    <source>
        <dbReference type="Pfam" id="PF05043"/>
    </source>
</evidence>
<proteinExistence type="predicted"/>
<accession>A0A1E5GAN8</accession>
<keyword evidence="3" id="KW-1185">Reference proteome</keyword>
<feature type="domain" description="Mga helix-turn-helix" evidence="1">
    <location>
        <begin position="88"/>
        <end position="169"/>
    </location>
</feature>
<gene>
    <name evidence="2" type="ORF">BCR21_15420</name>
</gene>
<protein>
    <recommendedName>
        <fullName evidence="1">Mga helix-turn-helix domain-containing protein</fullName>
    </recommendedName>
</protein>
<evidence type="ECO:0000313" key="3">
    <source>
        <dbReference type="Proteomes" id="UP000094068"/>
    </source>
</evidence>
<dbReference type="STRING" id="903984.BCR21_15420"/>
<dbReference type="Pfam" id="PF05043">
    <property type="entry name" value="Mga"/>
    <property type="match status" value="1"/>
</dbReference>
<dbReference type="InterPro" id="IPR007737">
    <property type="entry name" value="Mga_HTH"/>
</dbReference>
<organism evidence="2 3">
    <name type="scientific">Enterococcus ureasiticus</name>
    <dbReference type="NCBI Taxonomy" id="903984"/>
    <lineage>
        <taxon>Bacteria</taxon>
        <taxon>Bacillati</taxon>
        <taxon>Bacillota</taxon>
        <taxon>Bacilli</taxon>
        <taxon>Lactobacillales</taxon>
        <taxon>Enterococcaceae</taxon>
        <taxon>Enterococcus</taxon>
    </lineage>
</organism>
<dbReference type="OrthoDB" id="2175536at2"/>
<sequence length="497" mass="58275">MNKKFMKKNEANKFDLFKKILFSENGIRIQEIIPQCNDSKSTLYRYVQQINEDLALAFPEETLTIQQTKSLLYVSIPETMSFAYVIDFLRFYYITVSPEYAVFSAAADKNFSSSESLAQSINLSPSYTYKNIKSLNALLKPFKIKTAFGDPSKKTNIYGAESDIRFLLFFAYWDILKGLVWPFNRSPKHFKNLPIPISTALSPSQHTRLRYFQNITYWRILYLQEQVSIDEDFLTYLMILNEVNPTVFTLDLKSTLSPDEIMTEQAYFSFLARFFIADIDTKEMKKRTAQLFIESNLPLANSGQHLLTLLKEKYNLVIDEDDYLIFFYDLMIAFLYVKYIGIDHDSISEYEKHLSLLDVEKKYFYTMEQELNTLIRSFGKNEDSLKIDLPDNLVNYMTNVLFCIVDSSKKIQPLTIFCQYSKNFYTVNEIKSNLLTIFGSKVIRYAETIHEADLVISDCYEGPIDNEKFFYFDNAFDRHTWRALFAFVNSKLYNVTF</sequence>
<evidence type="ECO:0000313" key="2">
    <source>
        <dbReference type="EMBL" id="OEG09727.1"/>
    </source>
</evidence>
<dbReference type="AlphaFoldDB" id="A0A1E5GAN8"/>
<reference evidence="3" key="1">
    <citation type="submission" date="2016-09" db="EMBL/GenBank/DDBJ databases">
        <authorList>
            <person name="Gulvik C.A."/>
        </authorList>
    </citation>
    <scope>NUCLEOTIDE SEQUENCE [LARGE SCALE GENOMIC DNA]</scope>
    <source>
        <strain evidence="3">DSM 23328</strain>
    </source>
</reference>
<name>A0A1E5GAN8_9ENTE</name>
<comment type="caution">
    <text evidence="2">The sequence shown here is derived from an EMBL/GenBank/DDBJ whole genome shotgun (WGS) entry which is preliminary data.</text>
</comment>
<dbReference type="Proteomes" id="UP000094068">
    <property type="component" value="Unassembled WGS sequence"/>
</dbReference>
<dbReference type="EMBL" id="MIJZ01000016">
    <property type="protein sequence ID" value="OEG09727.1"/>
    <property type="molecule type" value="Genomic_DNA"/>
</dbReference>